<dbReference type="Pfam" id="PF05048">
    <property type="entry name" value="NosD"/>
    <property type="match status" value="1"/>
</dbReference>
<name>A0A8A3S5S7_9EURY</name>
<dbReference type="InterPro" id="IPR007742">
    <property type="entry name" value="NosD_dom"/>
</dbReference>
<keyword evidence="4" id="KW-1185">Reference proteome</keyword>
<reference evidence="3" key="1">
    <citation type="journal article" date="2001" name="Int. J. Syst. Evol. Microbiol.">
        <title>Methanofollis aquaemaris sp. nov., a methanogen isolated from an aquaculture fish pond.</title>
        <authorList>
            <person name="Lai M.C."/>
            <person name="Chen S.C."/>
        </authorList>
    </citation>
    <scope>NUCLEOTIDE SEQUENCE</scope>
    <source>
        <strain evidence="3">N2F9704</strain>
    </source>
</reference>
<feature type="domain" description="BIG2" evidence="2">
    <location>
        <begin position="520"/>
        <end position="602"/>
    </location>
</feature>
<reference evidence="3" key="2">
    <citation type="submission" date="2019-02" db="EMBL/GenBank/DDBJ databases">
        <authorList>
            <person name="Chen S.-C."/>
            <person name="Chien H.-H."/>
            <person name="Lai M.-C."/>
        </authorList>
    </citation>
    <scope>NUCLEOTIDE SEQUENCE</scope>
    <source>
        <strain evidence="3">N2F9704</strain>
    </source>
</reference>
<feature type="transmembrane region" description="Helical" evidence="1">
    <location>
        <begin position="21"/>
        <end position="41"/>
    </location>
</feature>
<feature type="domain" description="BIG2" evidence="2">
    <location>
        <begin position="1209"/>
        <end position="1290"/>
    </location>
</feature>
<dbReference type="InterPro" id="IPR003343">
    <property type="entry name" value="Big_2"/>
</dbReference>
<keyword evidence="1" id="KW-0812">Transmembrane</keyword>
<dbReference type="Proteomes" id="UP001042704">
    <property type="component" value="Chromosome"/>
</dbReference>
<evidence type="ECO:0000259" key="2">
    <source>
        <dbReference type="SMART" id="SM00635"/>
    </source>
</evidence>
<dbReference type="Gene3D" id="2.60.40.1080">
    <property type="match status" value="5"/>
</dbReference>
<sequence length="1734" mass="183861">MSLLDIVYWSGKRCWNNVYSFVLLSFAIFVMVALCVVPGGAENISGANVSGINGDMNGTVLSPLDPESGGDGNATTPTSMQPVISWVTVTPVSTEMTVGEVRPFSAAAYDPSGAVVPDVMFSWESSDPSVGTVNGTGSFTARAPGSVVITATVANSTVNGSAAATVTAPLPEVSPTPVGTMEVLSSVRDVFGGMIQAVDDVYLKVANDDGARFNDFGNDTFRIKWTGGGLNAVHISNSSGYMQYGQVTNTHDPSGTFYVTETGGRGYHDEIFLCVAVNGTIPDDFKVHIRADGYQWVPNPIPHAEPAPGTEHYEPVTLDEWFTKDDFIYGPQTWRPAAETQYPIFPGQNLSDTSNTFRLMFVDLNGGILRAHPLRVQYEVENLNTLLAFNVYGYGKNADIGAYNLTSWTNRLTGPYPTEFSGWYVSGVPLPDAATLSISPPSAEVPANGKQRFTARAYDASGDEIKGAQISWSSSDLGVGTIDNKGIFTSVAEGSTIITASTKGASQTASVTVTAPVVKVLTSILLEPSDVVMYADQIENCTFTATGYDQFGDEISPVLVTWSSTVPSVGTIDENGLFTGRGEGTAIVRATNGSVSGNATVVIKSHPDWNVNLIGAVNGTLNRSTIIDLSKGGLLSYTDPSGKLWEGVNLSAVVGLVDDQDPAMFNVSLASRDYTVTVIGKAAGNDKTVQIASREFLDGDKTFIAAYKVDGFEIPEEPIDGRTYWPLKLTGSGIAHVGKNLEEVTEISLEFPPDIREINITPDIVRTWESSEPLQFEGKAYDLSGTEIPFVPFKWTSSNTSVGTVNQTGYFTIIGPGITEVQASFAGVNGSATVYVYPDDLPPHTWIVDQSGNGDFRTITDAVVCARDGDTVLVRDGIYDELFKIEKGITLRSENGPSGTTITNNKRALMIEVRADNVTISGFTLKQTGFATIASKNAIRITKGDNCTISGNIFSETKYCIYVYKHHVSYLTIAGNRFNSPTTSIYLQTCDHAVVRDNVIENVFDSAITVWGKGQSTGNIVENNTISCFPGRSVLGIDSLYCNDVKIVNNVIYNGAMSGLGILGGQDIVIKDNTIGECTEMNLYLEGSIKNLTLTGNELKGGKMGTFYLEKVKGGESFNIYMNSISTHPAKPGGFFYCRSSSPFTLNSTKPVNYVYNDTAYSNFIGNHFATYAGNDTDGDGLGDTPFTAGGKDHYHPLISPIDAYLILTPTTITVSPPAKTLEVAESVTFTAEVFDQRGEKLPDTVLVWSSGNTTLGVVNATTGCFEALSPGEVTITAGCGGCTGSAIVTVVPATKKTETVSFEVPDCTFAENSSGAPFISVNASIAGINGSHLVLQGDGFNLAVRTTSMEEPAGGRINATFDELVLETDPLVADLPLPGTVSGSIRANLTGLPAGAGITTTLSQNITEDVQSAFQLAASGDGLEVDAVAFTMNIKKTNLTNGKEITGASVRMTVSPAWVDAHGGVGAIRIIRWAEDDTKEVLDTRLVGTDPAGNMIFEAYSPNGLSLFGLSATSRPASQPSGSGSSSSGGGLSDVASFAGSVPAGEKRSFSVDRTAIDRVTVKAWDAISNLLVTVEKASLPTSIEMPGSTVYEIEKMTLYRADPSAVAGLVIEFSVPKTWLDAHGLSGSQITLLQYADEGWKSLPTTLLKEDEERVYYSAEADGFSYFAIVAGKIVAAEAAVPLEETTAPATEVVQTAETSAPPAGTTVPKQSPVMEGLAILALGAAVMMRRR</sequence>
<organism evidence="3 4">
    <name type="scientific">Methanofollis aquaemaris</name>
    <dbReference type="NCBI Taxonomy" id="126734"/>
    <lineage>
        <taxon>Archaea</taxon>
        <taxon>Methanobacteriati</taxon>
        <taxon>Methanobacteriota</taxon>
        <taxon>Stenosarchaea group</taxon>
        <taxon>Methanomicrobia</taxon>
        <taxon>Methanomicrobiales</taxon>
        <taxon>Methanomicrobiaceae</taxon>
        <taxon>Methanofollis</taxon>
    </lineage>
</organism>
<dbReference type="Gene3D" id="2.160.20.10">
    <property type="entry name" value="Single-stranded right-handed beta-helix, Pectin lyase-like"/>
    <property type="match status" value="1"/>
</dbReference>
<feature type="domain" description="BIG2" evidence="2">
    <location>
        <begin position="83"/>
        <end position="163"/>
    </location>
</feature>
<dbReference type="SMART" id="SM00710">
    <property type="entry name" value="PbH1"/>
    <property type="match status" value="9"/>
</dbReference>
<accession>A0A8A3S5S7</accession>
<evidence type="ECO:0000313" key="4">
    <source>
        <dbReference type="Proteomes" id="UP001042704"/>
    </source>
</evidence>
<dbReference type="Pfam" id="PF02368">
    <property type="entry name" value="Big_2"/>
    <property type="match status" value="3"/>
</dbReference>
<dbReference type="InterPro" id="IPR012334">
    <property type="entry name" value="Pectin_lyas_fold"/>
</dbReference>
<dbReference type="SMART" id="SM00635">
    <property type="entry name" value="BID_2"/>
    <property type="match status" value="5"/>
</dbReference>
<dbReference type="InterPro" id="IPR006626">
    <property type="entry name" value="PbH1"/>
</dbReference>
<feature type="domain" description="BIG2" evidence="2">
    <location>
        <begin position="432"/>
        <end position="512"/>
    </location>
</feature>
<dbReference type="InterPro" id="IPR011050">
    <property type="entry name" value="Pectin_lyase_fold/virulence"/>
</dbReference>
<proteinExistence type="predicted"/>
<dbReference type="KEGG" id="maqe:RJ40_06010"/>
<evidence type="ECO:0000313" key="3">
    <source>
        <dbReference type="EMBL" id="QSZ67081.1"/>
    </source>
</evidence>
<dbReference type="SUPFAM" id="SSF51126">
    <property type="entry name" value="Pectin lyase-like"/>
    <property type="match status" value="1"/>
</dbReference>
<dbReference type="NCBIfam" id="TIGR04213">
    <property type="entry name" value="PGF_pre_PGF"/>
    <property type="match status" value="1"/>
</dbReference>
<dbReference type="EMBL" id="CP036172">
    <property type="protein sequence ID" value="QSZ67081.1"/>
    <property type="molecule type" value="Genomic_DNA"/>
</dbReference>
<evidence type="ECO:0000256" key="1">
    <source>
        <dbReference type="SAM" id="Phobius"/>
    </source>
</evidence>
<keyword evidence="1" id="KW-1133">Transmembrane helix</keyword>
<dbReference type="InterPro" id="IPR008964">
    <property type="entry name" value="Invasin/intimin_cell_adhesion"/>
</dbReference>
<dbReference type="InterPro" id="IPR026453">
    <property type="entry name" value="PGF_pre_PGF"/>
</dbReference>
<protein>
    <submittedName>
        <fullName evidence="3">PGF-pre-PGF domain-containing protein</fullName>
    </submittedName>
</protein>
<feature type="domain" description="BIG2" evidence="2">
    <location>
        <begin position="754"/>
        <end position="835"/>
    </location>
</feature>
<keyword evidence="1" id="KW-0472">Membrane</keyword>
<dbReference type="SUPFAM" id="SSF49373">
    <property type="entry name" value="Invasin/intimin cell-adhesion fragments"/>
    <property type="match status" value="5"/>
</dbReference>
<gene>
    <name evidence="3" type="ORF">RJ40_06010</name>
</gene>